<keyword evidence="2" id="KW-1133">Transmembrane helix</keyword>
<dbReference type="EMBL" id="JASCZI010061585">
    <property type="protein sequence ID" value="MED6139070.1"/>
    <property type="molecule type" value="Genomic_DNA"/>
</dbReference>
<gene>
    <name evidence="3" type="ORF">PIB30_080407</name>
</gene>
<evidence type="ECO:0000256" key="2">
    <source>
        <dbReference type="SAM" id="Phobius"/>
    </source>
</evidence>
<feature type="region of interest" description="Disordered" evidence="1">
    <location>
        <begin position="120"/>
        <end position="142"/>
    </location>
</feature>
<evidence type="ECO:0000313" key="3">
    <source>
        <dbReference type="EMBL" id="MED6139070.1"/>
    </source>
</evidence>
<organism evidence="3 4">
    <name type="scientific">Stylosanthes scabra</name>
    <dbReference type="NCBI Taxonomy" id="79078"/>
    <lineage>
        <taxon>Eukaryota</taxon>
        <taxon>Viridiplantae</taxon>
        <taxon>Streptophyta</taxon>
        <taxon>Embryophyta</taxon>
        <taxon>Tracheophyta</taxon>
        <taxon>Spermatophyta</taxon>
        <taxon>Magnoliopsida</taxon>
        <taxon>eudicotyledons</taxon>
        <taxon>Gunneridae</taxon>
        <taxon>Pentapetalae</taxon>
        <taxon>rosids</taxon>
        <taxon>fabids</taxon>
        <taxon>Fabales</taxon>
        <taxon>Fabaceae</taxon>
        <taxon>Papilionoideae</taxon>
        <taxon>50 kb inversion clade</taxon>
        <taxon>dalbergioids sensu lato</taxon>
        <taxon>Dalbergieae</taxon>
        <taxon>Pterocarpus clade</taxon>
        <taxon>Stylosanthes</taxon>
    </lineage>
</organism>
<sequence>MESRQSLEDTGAVFQRNWVCAMISLTSLASFSLFLILKQQGIQSENLGLCNTEPFENGKRLLIFADFEPLLQQRLERIGSFVIGSKELRQRRREKIGRLGIPVDTAPTGDPIVGNFPCGMETMGKVSPSQTRDQSGDPRPRP</sequence>
<evidence type="ECO:0000256" key="1">
    <source>
        <dbReference type="SAM" id="MobiDB-lite"/>
    </source>
</evidence>
<keyword evidence="2" id="KW-0472">Membrane</keyword>
<comment type="caution">
    <text evidence="3">The sequence shown here is derived from an EMBL/GenBank/DDBJ whole genome shotgun (WGS) entry which is preliminary data.</text>
</comment>
<evidence type="ECO:0000313" key="4">
    <source>
        <dbReference type="Proteomes" id="UP001341840"/>
    </source>
</evidence>
<protein>
    <submittedName>
        <fullName evidence="3">Uncharacterized protein</fullName>
    </submittedName>
</protein>
<reference evidence="3 4" key="1">
    <citation type="journal article" date="2023" name="Plants (Basel)">
        <title>Bridging the Gap: Combining Genomics and Transcriptomics Approaches to Understand Stylosanthes scabra, an Orphan Legume from the Brazilian Caatinga.</title>
        <authorList>
            <person name="Ferreira-Neto J.R.C."/>
            <person name="da Silva M.D."/>
            <person name="Binneck E."/>
            <person name="de Melo N.F."/>
            <person name="da Silva R.H."/>
            <person name="de Melo A.L.T.M."/>
            <person name="Pandolfi V."/>
            <person name="Bustamante F.O."/>
            <person name="Brasileiro-Vidal A.C."/>
            <person name="Benko-Iseppon A.M."/>
        </authorList>
    </citation>
    <scope>NUCLEOTIDE SEQUENCE [LARGE SCALE GENOMIC DNA]</scope>
    <source>
        <tissue evidence="3">Leaves</tissue>
    </source>
</reference>
<keyword evidence="2" id="KW-0812">Transmembrane</keyword>
<dbReference type="Proteomes" id="UP001341840">
    <property type="component" value="Unassembled WGS sequence"/>
</dbReference>
<keyword evidence="4" id="KW-1185">Reference proteome</keyword>
<name>A0ABU6SSN6_9FABA</name>
<proteinExistence type="predicted"/>
<feature type="transmembrane region" description="Helical" evidence="2">
    <location>
        <begin position="16"/>
        <end position="37"/>
    </location>
</feature>
<accession>A0ABU6SSN6</accession>